<dbReference type="RefSeq" id="WP_367768660.1">
    <property type="nucleotide sequence ID" value="NZ_CP165625.1"/>
</dbReference>
<dbReference type="EMBL" id="CP165625">
    <property type="protein sequence ID" value="XDU96213.1"/>
    <property type="molecule type" value="Genomic_DNA"/>
</dbReference>
<name>A0AB39W2W0_9FLAO</name>
<dbReference type="AlphaFoldDB" id="A0AB39W2W0"/>
<protein>
    <recommendedName>
        <fullName evidence="2">Lipoprotein</fullName>
    </recommendedName>
</protein>
<evidence type="ECO:0000313" key="1">
    <source>
        <dbReference type="EMBL" id="XDU96213.1"/>
    </source>
</evidence>
<proteinExistence type="predicted"/>
<accession>A0AB39W2W0</accession>
<sequence>MKTKSLLFAGFIFILFVSCDSTSIDGSEQIAASLSASAKSVNAKPVEKDVSISLVGIDNSTGTGSNFVGTMTHLGEVHGATSTTLFQDNGDGTFNYGSSDILYAANGDELYTETKIVLTFSSATAATYVGGFIVTGGNGRFLGATGSFSIANGVYIINESTGLGTSTHNAIGKITY</sequence>
<reference evidence="1" key="1">
    <citation type="submission" date="2024-07" db="EMBL/GenBank/DDBJ databases">
        <authorList>
            <person name="Biller S.J."/>
        </authorList>
    </citation>
    <scope>NUCLEOTIDE SEQUENCE</scope>
    <source>
        <strain evidence="1">WC2409</strain>
    </source>
</reference>
<evidence type="ECO:0008006" key="2">
    <source>
        <dbReference type="Google" id="ProtNLM"/>
    </source>
</evidence>
<organism evidence="1">
    <name type="scientific">Flavobacterium sp. WC2409</name>
    <dbReference type="NCBI Taxonomy" id="3234139"/>
    <lineage>
        <taxon>Bacteria</taxon>
        <taxon>Pseudomonadati</taxon>
        <taxon>Bacteroidota</taxon>
        <taxon>Flavobacteriia</taxon>
        <taxon>Flavobacteriales</taxon>
        <taxon>Flavobacteriaceae</taxon>
        <taxon>Flavobacterium</taxon>
    </lineage>
</organism>
<dbReference type="PROSITE" id="PS51257">
    <property type="entry name" value="PROKAR_LIPOPROTEIN"/>
    <property type="match status" value="1"/>
</dbReference>
<gene>
    <name evidence="1" type="ORF">AB3G34_03690</name>
</gene>